<gene>
    <name evidence="1" type="ORF">BpJC7_19930</name>
</gene>
<reference evidence="1 2" key="1">
    <citation type="submission" date="2019-09" db="EMBL/GenBank/DDBJ databases">
        <title>Draft genome sequence of Bacillus sp. JC-7.</title>
        <authorList>
            <person name="Tanaka N."/>
            <person name="Shiwa Y."/>
            <person name="Fujita N."/>
            <person name="Tanasupawat S."/>
        </authorList>
    </citation>
    <scope>NUCLEOTIDE SEQUENCE [LARGE SCALE GENOMIC DNA]</scope>
    <source>
        <strain evidence="1 2">JC-7</strain>
    </source>
</reference>
<comment type="caution">
    <text evidence="1">The sequence shown here is derived from an EMBL/GenBank/DDBJ whole genome shotgun (WGS) entry which is preliminary data.</text>
</comment>
<name>A0A5J4JJF6_9BACI</name>
<evidence type="ECO:0008006" key="3">
    <source>
        <dbReference type="Google" id="ProtNLM"/>
    </source>
</evidence>
<sequence>MFGHIKGNRSFRRFSLRGLAKINIEFGLVAIVHSLLKQAEKNRLLQK</sequence>
<dbReference type="AlphaFoldDB" id="A0A5J4JJF6"/>
<dbReference type="EMBL" id="BKZQ01000025">
    <property type="protein sequence ID" value="GER70690.1"/>
    <property type="molecule type" value="Genomic_DNA"/>
</dbReference>
<evidence type="ECO:0000313" key="2">
    <source>
        <dbReference type="Proteomes" id="UP000391919"/>
    </source>
</evidence>
<dbReference type="Proteomes" id="UP000391919">
    <property type="component" value="Unassembled WGS sequence"/>
</dbReference>
<proteinExistence type="predicted"/>
<protein>
    <recommendedName>
        <fullName evidence="3">Transposase DDE domain-containing protein</fullName>
    </recommendedName>
</protein>
<evidence type="ECO:0000313" key="1">
    <source>
        <dbReference type="EMBL" id="GER70690.1"/>
    </source>
</evidence>
<keyword evidence="2" id="KW-1185">Reference proteome</keyword>
<organism evidence="1 2">
    <name type="scientific">Weizmannia acidilactici</name>
    <dbReference type="NCBI Taxonomy" id="2607726"/>
    <lineage>
        <taxon>Bacteria</taxon>
        <taxon>Bacillati</taxon>
        <taxon>Bacillota</taxon>
        <taxon>Bacilli</taxon>
        <taxon>Bacillales</taxon>
        <taxon>Bacillaceae</taxon>
        <taxon>Heyndrickxia</taxon>
    </lineage>
</organism>
<accession>A0A5J4JJF6</accession>